<organism evidence="1 2">
    <name type="scientific">Agrobacterium larrymoorei</name>
    <dbReference type="NCBI Taxonomy" id="160699"/>
    <lineage>
        <taxon>Bacteria</taxon>
        <taxon>Pseudomonadati</taxon>
        <taxon>Pseudomonadota</taxon>
        <taxon>Alphaproteobacteria</taxon>
        <taxon>Hyphomicrobiales</taxon>
        <taxon>Rhizobiaceae</taxon>
        <taxon>Rhizobium/Agrobacterium group</taxon>
        <taxon>Agrobacterium</taxon>
    </lineage>
</organism>
<accession>A0AAF0KGA4</accession>
<reference evidence="1" key="1">
    <citation type="submission" date="2023-05" db="EMBL/GenBank/DDBJ databases">
        <title>Complete genome sequence of Agrobacterium larrymoorei CFBP5477.</title>
        <authorList>
            <person name="Yen H.-C."/>
            <person name="Chou L."/>
            <person name="Lin Y.-C."/>
            <person name="Lai E.-M."/>
            <person name="Kuo C.-H."/>
        </authorList>
    </citation>
    <scope>NUCLEOTIDE SEQUENCE</scope>
    <source>
        <strain evidence="1">CFBP5477</strain>
    </source>
</reference>
<protein>
    <submittedName>
        <fullName evidence="1">Uncharacterized protein</fullName>
    </submittedName>
</protein>
<dbReference type="AlphaFoldDB" id="A0AAF0KGA4"/>
<gene>
    <name evidence="1" type="ORF">CFBP5477_016965</name>
</gene>
<name>A0AAF0KGA4_9HYPH</name>
<dbReference type="EMBL" id="CP124734">
    <property type="protein sequence ID" value="WHA42957.1"/>
    <property type="molecule type" value="Genomic_DNA"/>
</dbReference>
<sequence length="204" mass="22890">MPMMSQPPPLLSLSLNSFIRIYAMDPARQISEVLRRVQQSSGYDFYRTMNLAITARINSKSQDEIAYILNASSRPDEISYNKAAYDAFEKKFGSKKKLTTFEKKGSVKLADGKIVINVMPSFMVETSASMDVYHIWAIQNPKMDKSKANCACYVMEQAFKKSAPNYRYKLFDATSSKTYSGSSNTTGLAVSSVADNMAKWIENS</sequence>
<evidence type="ECO:0000313" key="2">
    <source>
        <dbReference type="Proteomes" id="UP000298664"/>
    </source>
</evidence>
<proteinExistence type="predicted"/>
<dbReference type="Proteomes" id="UP000298664">
    <property type="component" value="Chromosome Linear"/>
</dbReference>
<dbReference type="RefSeq" id="WP_137394963.1">
    <property type="nucleotide sequence ID" value="NZ_CP124734.1"/>
</dbReference>
<evidence type="ECO:0000313" key="1">
    <source>
        <dbReference type="EMBL" id="WHA42957.1"/>
    </source>
</evidence>